<dbReference type="InterPro" id="IPR006048">
    <property type="entry name" value="A-amylase/branching_C"/>
</dbReference>
<dbReference type="Gene3D" id="2.60.40.1180">
    <property type="entry name" value="Golgi alpha-mannosidase II"/>
    <property type="match status" value="1"/>
</dbReference>
<dbReference type="InterPro" id="IPR013780">
    <property type="entry name" value="Glyco_hydro_b"/>
</dbReference>
<dbReference type="GO" id="GO:0003844">
    <property type="term" value="F:1,4-alpha-glucan branching enzyme activity"/>
    <property type="evidence" value="ECO:0007669"/>
    <property type="project" value="TreeGrafter"/>
</dbReference>
<proteinExistence type="predicted"/>
<dbReference type="SUPFAM" id="SSF51011">
    <property type="entry name" value="Glycosyl hydrolase domain"/>
    <property type="match status" value="1"/>
</dbReference>
<dbReference type="Proteomes" id="UP000886100">
    <property type="component" value="Unassembled WGS sequence"/>
</dbReference>
<dbReference type="GO" id="GO:0005978">
    <property type="term" value="P:glycogen biosynthetic process"/>
    <property type="evidence" value="ECO:0007669"/>
    <property type="project" value="TreeGrafter"/>
</dbReference>
<dbReference type="SUPFAM" id="SSF51445">
    <property type="entry name" value="(Trans)glycosidases"/>
    <property type="match status" value="1"/>
</dbReference>
<organism evidence="3">
    <name type="scientific">Thiolapillus brandeum</name>
    <dbReference type="NCBI Taxonomy" id="1076588"/>
    <lineage>
        <taxon>Bacteria</taxon>
        <taxon>Pseudomonadati</taxon>
        <taxon>Pseudomonadota</taxon>
        <taxon>Gammaproteobacteria</taxon>
        <taxon>Chromatiales</taxon>
        <taxon>Sedimenticolaceae</taxon>
        <taxon>Thiolapillus</taxon>
    </lineage>
</organism>
<evidence type="ECO:0000259" key="2">
    <source>
        <dbReference type="Pfam" id="PF02806"/>
    </source>
</evidence>
<accession>A0A7C5N062</accession>
<feature type="domain" description="Alpha-amylase/branching enzyme C-terminal all beta" evidence="2">
    <location>
        <begin position="185"/>
        <end position="281"/>
    </location>
</feature>
<sequence length="282" mass="32160">LNRITHGEYPGSVTIAEESTAWPQVTRPAWVGGLGFSMKWNMGWMHDTLLYMGKDPVHRHYHHDQLTFGLLYAFSENFVLPFSHDEVVHGKGSMLGKMPGDEWQRFANLRLLYTYMYSYPGKKLLFMGNEFGQRSEWNHDTALDWPALADDRHRGLQTLVGDLNRLHRELAPLHRHDFDQEGFEWIDCHDSSQSTLSYLRRSGDEFLVVVLNFTPIPRLRYRIGVPEGGVYLEVLNSDSAYYGGSNLGNGAGVVAEETPWMGRPWSLELTLPPLGGIILRPA</sequence>
<dbReference type="InterPro" id="IPR017853">
    <property type="entry name" value="GH"/>
</dbReference>
<comment type="caution">
    <text evidence="3">The sequence shown here is derived from an EMBL/GenBank/DDBJ whole genome shotgun (WGS) entry which is preliminary data.</text>
</comment>
<gene>
    <name evidence="3" type="ORF">ENJ98_06050</name>
</gene>
<dbReference type="PANTHER" id="PTHR43651:SF3">
    <property type="entry name" value="1,4-ALPHA-GLUCAN-BRANCHING ENZYME"/>
    <property type="match status" value="1"/>
</dbReference>
<dbReference type="EMBL" id="DROM01000364">
    <property type="protein sequence ID" value="HHH13782.1"/>
    <property type="molecule type" value="Genomic_DNA"/>
</dbReference>
<dbReference type="FunFam" id="2.60.40.1180:FF:000002">
    <property type="entry name" value="1,4-alpha-glucan branching enzyme GlgB"/>
    <property type="match status" value="1"/>
</dbReference>
<protein>
    <submittedName>
        <fullName evidence="3">1,4-alpha-glucan branching enzyme</fullName>
    </submittedName>
</protein>
<dbReference type="Gene3D" id="3.20.20.80">
    <property type="entry name" value="Glycosidases"/>
    <property type="match status" value="1"/>
</dbReference>
<evidence type="ECO:0000256" key="1">
    <source>
        <dbReference type="ARBA" id="ARBA00023277"/>
    </source>
</evidence>
<dbReference type="AlphaFoldDB" id="A0A7C5N062"/>
<dbReference type="Pfam" id="PF02806">
    <property type="entry name" value="Alpha-amylase_C"/>
    <property type="match status" value="1"/>
</dbReference>
<feature type="non-terminal residue" evidence="3">
    <location>
        <position position="1"/>
    </location>
</feature>
<keyword evidence="1" id="KW-0119">Carbohydrate metabolism</keyword>
<dbReference type="PANTHER" id="PTHR43651">
    <property type="entry name" value="1,4-ALPHA-GLUCAN-BRANCHING ENZYME"/>
    <property type="match status" value="1"/>
</dbReference>
<dbReference type="GO" id="GO:0043169">
    <property type="term" value="F:cation binding"/>
    <property type="evidence" value="ECO:0007669"/>
    <property type="project" value="InterPro"/>
</dbReference>
<dbReference type="GO" id="GO:0005829">
    <property type="term" value="C:cytosol"/>
    <property type="evidence" value="ECO:0007669"/>
    <property type="project" value="TreeGrafter"/>
</dbReference>
<evidence type="ECO:0000313" key="3">
    <source>
        <dbReference type="EMBL" id="HHH13782.1"/>
    </source>
</evidence>
<name>A0A7C5N062_9GAMM</name>
<reference evidence="3" key="1">
    <citation type="journal article" date="2020" name="mSystems">
        <title>Genome- and Community-Level Interaction Insights into Carbon Utilization and Element Cycling Functions of Hydrothermarchaeota in Hydrothermal Sediment.</title>
        <authorList>
            <person name="Zhou Z."/>
            <person name="Liu Y."/>
            <person name="Xu W."/>
            <person name="Pan J."/>
            <person name="Luo Z.H."/>
            <person name="Li M."/>
        </authorList>
    </citation>
    <scope>NUCLEOTIDE SEQUENCE [LARGE SCALE GENOMIC DNA]</scope>
    <source>
        <strain evidence="3">HyVt-535</strain>
    </source>
</reference>